<dbReference type="EMBL" id="JBEGCJ010000005">
    <property type="protein sequence ID" value="MEQ6918477.1"/>
    <property type="molecule type" value="Genomic_DNA"/>
</dbReference>
<name>A0ABV1NHE4_9GAMM</name>
<evidence type="ECO:0000256" key="1">
    <source>
        <dbReference type="SAM" id="SignalP"/>
    </source>
</evidence>
<sequence length="246" mass="26443">MKLLKIFLSIAVVGALSGCAHRINVAPELANIESLSHGFDNRSVSVGYYIPSELLSLEVTTPGGGGDNVRYFPYRDIETGYERVLSNVYSGVVKLRSTPDYSRTKQLGLDYVIQPQIVTSSGSTGFFTWPPTNFTVDLENSIRDESGTVIAAPRVVGVGTAETAERLSDHGVAGKRAMNDALSKMQAALLGLKLGAPSSNESTIKTKSPRSSSVASRLGDLNELKGKSLITEAEYEAKRKEILNSL</sequence>
<accession>A0ABV1NHE4</accession>
<dbReference type="RefSeq" id="WP_349762741.1">
    <property type="nucleotide sequence ID" value="NZ_JBEGCJ010000005.1"/>
</dbReference>
<keyword evidence="1" id="KW-0732">Signal</keyword>
<evidence type="ECO:0000313" key="2">
    <source>
        <dbReference type="EMBL" id="MEQ6918477.1"/>
    </source>
</evidence>
<evidence type="ECO:0000313" key="3">
    <source>
        <dbReference type="Proteomes" id="UP001442468"/>
    </source>
</evidence>
<dbReference type="PROSITE" id="PS51257">
    <property type="entry name" value="PROKAR_LIPOPROTEIN"/>
    <property type="match status" value="1"/>
</dbReference>
<protein>
    <submittedName>
        <fullName evidence="2">SHOCT domain-containing protein</fullName>
    </submittedName>
</protein>
<organism evidence="2 3">
    <name type="scientific">Halomonas aquatica</name>
    <dbReference type="NCBI Taxonomy" id="3151123"/>
    <lineage>
        <taxon>Bacteria</taxon>
        <taxon>Pseudomonadati</taxon>
        <taxon>Pseudomonadota</taxon>
        <taxon>Gammaproteobacteria</taxon>
        <taxon>Oceanospirillales</taxon>
        <taxon>Halomonadaceae</taxon>
        <taxon>Halomonas</taxon>
    </lineage>
</organism>
<comment type="caution">
    <text evidence="2">The sequence shown here is derived from an EMBL/GenBank/DDBJ whole genome shotgun (WGS) entry which is preliminary data.</text>
</comment>
<gene>
    <name evidence="2" type="ORF">ABE960_13205</name>
</gene>
<proteinExistence type="predicted"/>
<keyword evidence="3" id="KW-1185">Reference proteome</keyword>
<feature type="chain" id="PRO_5047261530" evidence="1">
    <location>
        <begin position="23"/>
        <end position="246"/>
    </location>
</feature>
<reference evidence="2 3" key="1">
    <citation type="submission" date="2024-05" db="EMBL/GenBank/DDBJ databases">
        <title>Halomonas sp. SSM6 16S ribosomal RNA gene Genome sequencing and assembly.</title>
        <authorList>
            <person name="Yook S."/>
        </authorList>
    </citation>
    <scope>NUCLEOTIDE SEQUENCE [LARGE SCALE GENOMIC DNA]</scope>
    <source>
        <strain evidence="2 3">SSM6</strain>
    </source>
</reference>
<feature type="signal peptide" evidence="1">
    <location>
        <begin position="1"/>
        <end position="22"/>
    </location>
</feature>
<dbReference type="Proteomes" id="UP001442468">
    <property type="component" value="Unassembled WGS sequence"/>
</dbReference>